<evidence type="ECO:0000256" key="3">
    <source>
        <dbReference type="SAM" id="Phobius"/>
    </source>
</evidence>
<evidence type="ECO:0000313" key="5">
    <source>
        <dbReference type="EMBL" id="HJD32832.1"/>
    </source>
</evidence>
<sequence>MGKLKNFRIMYIIFMGILIICISFLSVIMIGSGYSRIRLKNEVINNIDSRSAFFSNEVSRQIDMIFLEQTNLVNDSSLKNISVLWDAMNRYEQIESVSGLSERLIQLKLLHTLVSDVNVFFLNQEMAVGSSRVWEGRESFSELVYDERIRVDADGITLTSWFPSAVYGEDANISYFIQTRLGTEKLEEYLNEFIREEEGWLCLLTPEGEYLAGAGAETGEELAELEQMRRQAQSLLDGGSQIHLTGTRLATCVHNQRTGCWLLYIYPHSMVDQPLRFLVVFNICAVALTLILFMLFMLFAWRFFAKPVDRILNAMGNHDRQFYIHEKRKDEFEYIYERYNEMITKMNDLMQEKLDAEYRMKLAQLKQLQYQIQPHFLYNSIFAISRMATLDENEEIAEFTKNLGQYYQYITKLNSEWVTVGDELRYLKNYLYIQETRFGDRIEAEMDEVPEEIRALRIPPLILQPLVENAYEHGVKEMLSGGRIRIRVGYEDGIFTFEVKDNGKGVSEEELQEIHEDFEKQNEEMEVVHGLTNVYIRIRRIYGDDGTVAIERGKDGGTKTTIRIKMGQEGKAHV</sequence>
<feature type="transmembrane region" description="Helical" evidence="3">
    <location>
        <begin position="277"/>
        <end position="301"/>
    </location>
</feature>
<dbReference type="InterPro" id="IPR010559">
    <property type="entry name" value="Sig_transdc_His_kin_internal"/>
</dbReference>
<dbReference type="InterPro" id="IPR036890">
    <property type="entry name" value="HATPase_C_sf"/>
</dbReference>
<evidence type="ECO:0000256" key="1">
    <source>
        <dbReference type="ARBA" id="ARBA00022777"/>
    </source>
</evidence>
<dbReference type="InterPro" id="IPR005467">
    <property type="entry name" value="His_kinase_dom"/>
</dbReference>
<dbReference type="PANTHER" id="PTHR34220:SF7">
    <property type="entry name" value="SENSOR HISTIDINE KINASE YPDA"/>
    <property type="match status" value="1"/>
</dbReference>
<dbReference type="InterPro" id="IPR050640">
    <property type="entry name" value="Bact_2-comp_sensor_kinase"/>
</dbReference>
<gene>
    <name evidence="5" type="ORF">H9912_12960</name>
</gene>
<dbReference type="Proteomes" id="UP000823851">
    <property type="component" value="Unassembled WGS sequence"/>
</dbReference>
<reference evidence="5" key="1">
    <citation type="journal article" date="2021" name="PeerJ">
        <title>Extensive microbial diversity within the chicken gut microbiome revealed by metagenomics and culture.</title>
        <authorList>
            <person name="Gilroy R."/>
            <person name="Ravi A."/>
            <person name="Getino M."/>
            <person name="Pursley I."/>
            <person name="Horton D.L."/>
            <person name="Alikhan N.F."/>
            <person name="Baker D."/>
            <person name="Gharbi K."/>
            <person name="Hall N."/>
            <person name="Watson M."/>
            <person name="Adriaenssens E.M."/>
            <person name="Foster-Nyarko E."/>
            <person name="Jarju S."/>
            <person name="Secka A."/>
            <person name="Antonio M."/>
            <person name="Oren A."/>
            <person name="Chaudhuri R.R."/>
            <person name="La Ragione R."/>
            <person name="Hildebrand F."/>
            <person name="Pallen M.J."/>
        </authorList>
    </citation>
    <scope>NUCLEOTIDE SEQUENCE</scope>
    <source>
        <strain evidence="5">ChiHjej8B7-25341</strain>
    </source>
</reference>
<name>A0A9D2U116_9FIRM</name>
<accession>A0A9D2U116</accession>
<feature type="transmembrane region" description="Helical" evidence="3">
    <location>
        <begin position="12"/>
        <end position="34"/>
    </location>
</feature>
<keyword evidence="3" id="KW-1133">Transmembrane helix</keyword>
<evidence type="ECO:0000256" key="2">
    <source>
        <dbReference type="ARBA" id="ARBA00023012"/>
    </source>
</evidence>
<proteinExistence type="predicted"/>
<organism evidence="5 6">
    <name type="scientific">Candidatus Eisenbergiella stercorigallinarum</name>
    <dbReference type="NCBI Taxonomy" id="2838557"/>
    <lineage>
        <taxon>Bacteria</taxon>
        <taxon>Bacillati</taxon>
        <taxon>Bacillota</taxon>
        <taxon>Clostridia</taxon>
        <taxon>Lachnospirales</taxon>
        <taxon>Lachnospiraceae</taxon>
        <taxon>Eisenbergiella</taxon>
    </lineage>
</organism>
<dbReference type="SUPFAM" id="SSF55874">
    <property type="entry name" value="ATPase domain of HSP90 chaperone/DNA topoisomerase II/histidine kinase"/>
    <property type="match status" value="1"/>
</dbReference>
<protein>
    <submittedName>
        <fullName evidence="5">Histidine kinase</fullName>
    </submittedName>
</protein>
<keyword evidence="3" id="KW-0812">Transmembrane</keyword>
<dbReference type="Pfam" id="PF06580">
    <property type="entry name" value="His_kinase"/>
    <property type="match status" value="1"/>
</dbReference>
<keyword evidence="1 5" id="KW-0808">Transferase</keyword>
<dbReference type="SMART" id="SM00387">
    <property type="entry name" value="HATPase_c"/>
    <property type="match status" value="1"/>
</dbReference>
<keyword evidence="2" id="KW-0902">Two-component regulatory system</keyword>
<evidence type="ECO:0000313" key="6">
    <source>
        <dbReference type="Proteomes" id="UP000823851"/>
    </source>
</evidence>
<comment type="caution">
    <text evidence="5">The sequence shown here is derived from an EMBL/GenBank/DDBJ whole genome shotgun (WGS) entry which is preliminary data.</text>
</comment>
<dbReference type="PANTHER" id="PTHR34220">
    <property type="entry name" value="SENSOR HISTIDINE KINASE YPDA"/>
    <property type="match status" value="1"/>
</dbReference>
<keyword evidence="3" id="KW-0472">Membrane</keyword>
<feature type="domain" description="Histidine kinase" evidence="4">
    <location>
        <begin position="462"/>
        <end position="568"/>
    </location>
</feature>
<dbReference type="InterPro" id="IPR003594">
    <property type="entry name" value="HATPase_dom"/>
</dbReference>
<reference evidence="5" key="2">
    <citation type="submission" date="2021-04" db="EMBL/GenBank/DDBJ databases">
        <authorList>
            <person name="Gilroy R."/>
        </authorList>
    </citation>
    <scope>NUCLEOTIDE SEQUENCE</scope>
    <source>
        <strain evidence="5">ChiHjej8B7-25341</strain>
    </source>
</reference>
<dbReference type="GO" id="GO:0016020">
    <property type="term" value="C:membrane"/>
    <property type="evidence" value="ECO:0007669"/>
    <property type="project" value="InterPro"/>
</dbReference>
<dbReference type="AlphaFoldDB" id="A0A9D2U116"/>
<dbReference type="EMBL" id="DWUW01000370">
    <property type="protein sequence ID" value="HJD32832.1"/>
    <property type="molecule type" value="Genomic_DNA"/>
</dbReference>
<dbReference type="Gene3D" id="3.30.565.10">
    <property type="entry name" value="Histidine kinase-like ATPase, C-terminal domain"/>
    <property type="match status" value="1"/>
</dbReference>
<dbReference type="Pfam" id="PF02518">
    <property type="entry name" value="HATPase_c"/>
    <property type="match status" value="1"/>
</dbReference>
<keyword evidence="1 5" id="KW-0418">Kinase</keyword>
<dbReference type="PROSITE" id="PS50109">
    <property type="entry name" value="HIS_KIN"/>
    <property type="match status" value="1"/>
</dbReference>
<evidence type="ECO:0000259" key="4">
    <source>
        <dbReference type="PROSITE" id="PS50109"/>
    </source>
</evidence>
<dbReference type="GO" id="GO:0000155">
    <property type="term" value="F:phosphorelay sensor kinase activity"/>
    <property type="evidence" value="ECO:0007669"/>
    <property type="project" value="InterPro"/>
</dbReference>